<gene>
    <name evidence="3" type="ORF">FZD47_04820</name>
</gene>
<dbReference type="SUPFAM" id="SSF52317">
    <property type="entry name" value="Class I glutamine amidotransferase-like"/>
    <property type="match status" value="1"/>
</dbReference>
<sequence>MILLIDNYDSFTYNLYQYLGELGEEIKVVRNDKISLDEIGSMKPEAIVLSPGPGRPENAGICINLIQEFCSRIPILGICLGHQAIGQAFGASIEKASRIMHGKTSKLKHTGSYLFQYMEQPIDIMRYHSLVIRTGTLPAQFKVLARSMDDQEIMAIKHEDYPLFGLQFHPESVGTINGKRMLANFLSEIRKENSYEAHTGTLI</sequence>
<dbReference type="PRINTS" id="PR00097">
    <property type="entry name" value="ANTSNTHASEII"/>
</dbReference>
<dbReference type="GeneID" id="97350169"/>
<dbReference type="PROSITE" id="PS51273">
    <property type="entry name" value="GATASE_TYPE_1"/>
    <property type="match status" value="1"/>
</dbReference>
<dbReference type="InterPro" id="IPR050472">
    <property type="entry name" value="Anth_synth/Amidotransfase"/>
</dbReference>
<dbReference type="PRINTS" id="PR00096">
    <property type="entry name" value="GATASE"/>
</dbReference>
<organism evidence="3 4">
    <name type="scientific">Bacillus infantis</name>
    <dbReference type="NCBI Taxonomy" id="324767"/>
    <lineage>
        <taxon>Bacteria</taxon>
        <taxon>Bacillati</taxon>
        <taxon>Bacillota</taxon>
        <taxon>Bacilli</taxon>
        <taxon>Bacillales</taxon>
        <taxon>Bacillaceae</taxon>
        <taxon>Bacillus</taxon>
    </lineage>
</organism>
<dbReference type="Pfam" id="PF00117">
    <property type="entry name" value="GATase"/>
    <property type="match status" value="1"/>
</dbReference>
<evidence type="ECO:0000256" key="1">
    <source>
        <dbReference type="ARBA" id="ARBA00022962"/>
    </source>
</evidence>
<dbReference type="CDD" id="cd01743">
    <property type="entry name" value="GATase1_Anthranilate_Synthase"/>
    <property type="match status" value="1"/>
</dbReference>
<keyword evidence="1" id="KW-0315">Glutamine amidotransferase</keyword>
<dbReference type="PANTHER" id="PTHR43418:SF4">
    <property type="entry name" value="MULTIFUNCTIONAL TRYPTOPHAN BIOSYNTHESIS PROTEIN"/>
    <property type="match status" value="1"/>
</dbReference>
<dbReference type="PANTHER" id="PTHR43418">
    <property type="entry name" value="MULTIFUNCTIONAL TRYPTOPHAN BIOSYNTHESIS PROTEIN-RELATED"/>
    <property type="match status" value="1"/>
</dbReference>
<dbReference type="RefSeq" id="WP_148949232.1">
    <property type="nucleotide sequence ID" value="NZ_CP160000.1"/>
</dbReference>
<dbReference type="FunFam" id="3.40.50.880:FF:000003">
    <property type="entry name" value="Anthranilate synthase component II"/>
    <property type="match status" value="1"/>
</dbReference>
<proteinExistence type="predicted"/>
<protein>
    <submittedName>
        <fullName evidence="3">Aminodeoxychorismate/anthranilate synthase component II</fullName>
    </submittedName>
</protein>
<accession>A0A5D4SR67</accession>
<dbReference type="Proteomes" id="UP000323732">
    <property type="component" value="Unassembled WGS sequence"/>
</dbReference>
<dbReference type="GO" id="GO:0005829">
    <property type="term" value="C:cytosol"/>
    <property type="evidence" value="ECO:0007669"/>
    <property type="project" value="TreeGrafter"/>
</dbReference>
<dbReference type="PRINTS" id="PR00099">
    <property type="entry name" value="CPSGATASE"/>
</dbReference>
<dbReference type="Gene3D" id="3.40.50.880">
    <property type="match status" value="1"/>
</dbReference>
<comment type="caution">
    <text evidence="3">The sequence shown here is derived from an EMBL/GenBank/DDBJ whole genome shotgun (WGS) entry which is preliminary data.</text>
</comment>
<name>A0A5D4SR67_9BACI</name>
<dbReference type="NCBIfam" id="TIGR00566">
    <property type="entry name" value="trpG_papA"/>
    <property type="match status" value="1"/>
</dbReference>
<dbReference type="GO" id="GO:0000162">
    <property type="term" value="P:L-tryptophan biosynthetic process"/>
    <property type="evidence" value="ECO:0007669"/>
    <property type="project" value="TreeGrafter"/>
</dbReference>
<dbReference type="InterPro" id="IPR017926">
    <property type="entry name" value="GATASE"/>
</dbReference>
<dbReference type="AlphaFoldDB" id="A0A5D4SR67"/>
<dbReference type="EMBL" id="VTES01000002">
    <property type="protein sequence ID" value="TYS64698.1"/>
    <property type="molecule type" value="Genomic_DNA"/>
</dbReference>
<evidence type="ECO:0000313" key="4">
    <source>
        <dbReference type="Proteomes" id="UP000323732"/>
    </source>
</evidence>
<feature type="domain" description="Glutamine amidotransferase" evidence="2">
    <location>
        <begin position="3"/>
        <end position="187"/>
    </location>
</feature>
<dbReference type="InterPro" id="IPR006221">
    <property type="entry name" value="TrpG/PapA_dom"/>
</dbReference>
<evidence type="ECO:0000313" key="3">
    <source>
        <dbReference type="EMBL" id="TYS64698.1"/>
    </source>
</evidence>
<dbReference type="GO" id="GO:0004049">
    <property type="term" value="F:anthranilate synthase activity"/>
    <property type="evidence" value="ECO:0007669"/>
    <property type="project" value="TreeGrafter"/>
</dbReference>
<evidence type="ECO:0000259" key="2">
    <source>
        <dbReference type="Pfam" id="PF00117"/>
    </source>
</evidence>
<reference evidence="3 4" key="1">
    <citation type="submission" date="2019-08" db="EMBL/GenBank/DDBJ databases">
        <title>Bacillus genomes from the desert of Cuatro Cienegas, Coahuila.</title>
        <authorList>
            <person name="Olmedo-Alvarez G."/>
        </authorList>
    </citation>
    <scope>NUCLEOTIDE SEQUENCE [LARGE SCALE GENOMIC DNA]</scope>
    <source>
        <strain evidence="3 4">CH37_1T</strain>
    </source>
</reference>
<dbReference type="InterPro" id="IPR029062">
    <property type="entry name" value="Class_I_gatase-like"/>
</dbReference>